<keyword evidence="4" id="KW-0547">Nucleotide-binding</keyword>
<dbReference type="EMBL" id="JAELXT010000010">
    <property type="protein sequence ID" value="MBJ6126170.1"/>
    <property type="molecule type" value="Genomic_DNA"/>
</dbReference>
<dbReference type="EC" id="6.3.5.4" evidence="3"/>
<dbReference type="CDD" id="cd00712">
    <property type="entry name" value="AsnB"/>
    <property type="match status" value="1"/>
</dbReference>
<comment type="similarity">
    <text evidence="2">Belongs to the asparagine synthetase family.</text>
</comment>
<dbReference type="InterPro" id="IPR006426">
    <property type="entry name" value="Asn_synth_AEB"/>
</dbReference>
<dbReference type="PANTHER" id="PTHR43284">
    <property type="entry name" value="ASPARAGINE SYNTHETASE (GLUTAMINE-HYDROLYZING)"/>
    <property type="match status" value="1"/>
</dbReference>
<evidence type="ECO:0000256" key="1">
    <source>
        <dbReference type="ARBA" id="ARBA00005187"/>
    </source>
</evidence>
<reference evidence="10" key="1">
    <citation type="submission" date="2020-12" db="EMBL/GenBank/DDBJ databases">
        <title>Hymenobacter sp.</title>
        <authorList>
            <person name="Kim M.K."/>
        </authorList>
    </citation>
    <scope>NUCLEOTIDE SEQUENCE [LARGE SCALE GENOMIC DNA]</scope>
    <source>
        <strain evidence="10">BT325</strain>
    </source>
</reference>
<evidence type="ECO:0000256" key="3">
    <source>
        <dbReference type="ARBA" id="ARBA00012737"/>
    </source>
</evidence>
<dbReference type="InterPro" id="IPR001962">
    <property type="entry name" value="Asn_synthase"/>
</dbReference>
<dbReference type="PROSITE" id="PS51278">
    <property type="entry name" value="GATASE_TYPE_2"/>
    <property type="match status" value="1"/>
</dbReference>
<gene>
    <name evidence="9" type="primary">asnB</name>
    <name evidence="9" type="ORF">JAO75_12235</name>
</gene>
<keyword evidence="9" id="KW-0436">Ligase</keyword>
<dbReference type="InterPro" id="IPR014729">
    <property type="entry name" value="Rossmann-like_a/b/a_fold"/>
</dbReference>
<keyword evidence="10" id="KW-1185">Reference proteome</keyword>
<evidence type="ECO:0000313" key="9">
    <source>
        <dbReference type="EMBL" id="MBJ6126170.1"/>
    </source>
</evidence>
<name>A0ABS0Y2L1_9HYPH</name>
<dbReference type="InterPro" id="IPR033738">
    <property type="entry name" value="AsnB_N"/>
</dbReference>
<dbReference type="Gene3D" id="3.40.50.620">
    <property type="entry name" value="HUPs"/>
    <property type="match status" value="1"/>
</dbReference>
<dbReference type="SUPFAM" id="SSF52402">
    <property type="entry name" value="Adenine nucleotide alpha hydrolases-like"/>
    <property type="match status" value="1"/>
</dbReference>
<dbReference type="RefSeq" id="WP_199049423.1">
    <property type="nucleotide sequence ID" value="NZ_JAELXT010000010.1"/>
</dbReference>
<evidence type="ECO:0000256" key="2">
    <source>
        <dbReference type="ARBA" id="ARBA00005752"/>
    </source>
</evidence>
<dbReference type="NCBIfam" id="TIGR01536">
    <property type="entry name" value="asn_synth_AEB"/>
    <property type="match status" value="1"/>
</dbReference>
<proteinExistence type="inferred from homology"/>
<evidence type="ECO:0000256" key="4">
    <source>
        <dbReference type="ARBA" id="ARBA00022741"/>
    </source>
</evidence>
<dbReference type="Proteomes" id="UP000620670">
    <property type="component" value="Unassembled WGS sequence"/>
</dbReference>
<organism evidence="9 10">
    <name type="scientific">Microvirga splendida</name>
    <dbReference type="NCBI Taxonomy" id="2795727"/>
    <lineage>
        <taxon>Bacteria</taxon>
        <taxon>Pseudomonadati</taxon>
        <taxon>Pseudomonadota</taxon>
        <taxon>Alphaproteobacteria</taxon>
        <taxon>Hyphomicrobiales</taxon>
        <taxon>Methylobacteriaceae</taxon>
        <taxon>Microvirga</taxon>
    </lineage>
</organism>
<comment type="pathway">
    <text evidence="1">Amino-acid biosynthesis; L-asparagine biosynthesis; L-asparagine from L-aspartate (L-Gln route): step 1/1.</text>
</comment>
<dbReference type="PIRSF" id="PIRSF001589">
    <property type="entry name" value="Asn_synthetase_glu-h"/>
    <property type="match status" value="1"/>
</dbReference>
<keyword evidence="6" id="KW-0315">Glutamine amidotransferase</keyword>
<keyword evidence="5" id="KW-0067">ATP-binding</keyword>
<dbReference type="GO" id="GO:0004066">
    <property type="term" value="F:asparagine synthase (glutamine-hydrolyzing) activity"/>
    <property type="evidence" value="ECO:0007669"/>
    <property type="project" value="UniProtKB-EC"/>
</dbReference>
<comment type="catalytic activity">
    <reaction evidence="7">
        <text>L-aspartate + L-glutamine + ATP + H2O = L-asparagine + L-glutamate + AMP + diphosphate + H(+)</text>
        <dbReference type="Rhea" id="RHEA:12228"/>
        <dbReference type="ChEBI" id="CHEBI:15377"/>
        <dbReference type="ChEBI" id="CHEBI:15378"/>
        <dbReference type="ChEBI" id="CHEBI:29985"/>
        <dbReference type="ChEBI" id="CHEBI:29991"/>
        <dbReference type="ChEBI" id="CHEBI:30616"/>
        <dbReference type="ChEBI" id="CHEBI:33019"/>
        <dbReference type="ChEBI" id="CHEBI:58048"/>
        <dbReference type="ChEBI" id="CHEBI:58359"/>
        <dbReference type="ChEBI" id="CHEBI:456215"/>
        <dbReference type="EC" id="6.3.5.4"/>
    </reaction>
</comment>
<dbReference type="InterPro" id="IPR051786">
    <property type="entry name" value="ASN_synthetase/amidase"/>
</dbReference>
<evidence type="ECO:0000256" key="7">
    <source>
        <dbReference type="ARBA" id="ARBA00048741"/>
    </source>
</evidence>
<dbReference type="SUPFAM" id="SSF56235">
    <property type="entry name" value="N-terminal nucleophile aminohydrolases (Ntn hydrolases)"/>
    <property type="match status" value="1"/>
</dbReference>
<dbReference type="Pfam" id="PF00733">
    <property type="entry name" value="Asn_synthase"/>
    <property type="match status" value="1"/>
</dbReference>
<feature type="domain" description="Glutamine amidotransferase type-2" evidence="8">
    <location>
        <begin position="2"/>
        <end position="211"/>
    </location>
</feature>
<dbReference type="InterPro" id="IPR029055">
    <property type="entry name" value="Ntn_hydrolases_N"/>
</dbReference>
<evidence type="ECO:0000259" key="8">
    <source>
        <dbReference type="PROSITE" id="PS51278"/>
    </source>
</evidence>
<evidence type="ECO:0000256" key="6">
    <source>
        <dbReference type="ARBA" id="ARBA00022962"/>
    </source>
</evidence>
<dbReference type="InterPro" id="IPR017932">
    <property type="entry name" value="GATase_2_dom"/>
</dbReference>
<protein>
    <recommendedName>
        <fullName evidence="3">asparagine synthase (glutamine-hydrolyzing)</fullName>
        <ecNumber evidence="3">6.3.5.4</ecNumber>
    </recommendedName>
</protein>
<dbReference type="Pfam" id="PF13537">
    <property type="entry name" value="GATase_7"/>
    <property type="match status" value="1"/>
</dbReference>
<dbReference type="PANTHER" id="PTHR43284:SF1">
    <property type="entry name" value="ASPARAGINE SYNTHETASE"/>
    <property type="match status" value="1"/>
</dbReference>
<dbReference type="Gene3D" id="3.60.20.10">
    <property type="entry name" value="Glutamine Phosphoribosylpyrophosphate, subunit 1, domain 1"/>
    <property type="match status" value="1"/>
</dbReference>
<sequence>MCGIAGYLGHFEKADLNRMSSRIAHRGPDGAGMWCSSDQQVGLSHRRLSIIDLSNAASQPMADETGQIVLIYNGELYNYRELQQQLEYLGFHFKTRSDTEVLLKMYLWKGVEMLNSLNGIFAFAIWDNRSKTLFVARDGVGVKPLYYTTTSRGLLFSSEMKSFLDLPDVDWTVNPTALQNYMTYHWSPGETTMAGSIRKLLPGHAFLARDDQIVKLWSYYDLPYASPPQDMSSQDAIMMVHESVRAAVERQMVADVPVGAFLSGGLDSSSVVAFAKESAKDSNLPCFTIRFTRPGARDEGMEDDLPYAHRVARHIGVDVEEVPVGPESLRLLPELIYMMDEPQADVAPINAYLISAAAKQLGIKVLLSGMGGDDIFTGYRRHYALSQERRWSWLPQAARQAASELASRIPVRNPMARKIRKAFSYAHLPEDERIASYFFWEQPSAISSLLAPGWGMNPEGKGVGTPLLDAIEQLPESTEPINRMLYLDGKFFVPDHNLNFFDKVSMACGVECRVPLLDTELIKVATSLPTKYKQVGREGKWVFKRAMEQHLPREAIYRPKTGFGMPLRAWMQEELYDLQEELLSVRSLQNRGYFNVKAVQGLRAATRRGSVDGTYTLLAIICIELWSRIFLDKSLTFSNDTTQSSILAEV</sequence>
<comment type="caution">
    <text evidence="9">The sequence shown here is derived from an EMBL/GenBank/DDBJ whole genome shotgun (WGS) entry which is preliminary data.</text>
</comment>
<dbReference type="CDD" id="cd01991">
    <property type="entry name" value="Asn_synthase_B_C"/>
    <property type="match status" value="1"/>
</dbReference>
<accession>A0ABS0Y2L1</accession>
<evidence type="ECO:0000256" key="5">
    <source>
        <dbReference type="ARBA" id="ARBA00022840"/>
    </source>
</evidence>
<evidence type="ECO:0000313" key="10">
    <source>
        <dbReference type="Proteomes" id="UP000620670"/>
    </source>
</evidence>